<evidence type="ECO:0000313" key="1">
    <source>
        <dbReference type="Proteomes" id="UP000050741"/>
    </source>
</evidence>
<name>A0A183CCH3_GLOPA</name>
<dbReference type="WBParaSite" id="GPLIN_001057400">
    <property type="protein sequence ID" value="GPLIN_001057400"/>
    <property type="gene ID" value="GPLIN_001057400"/>
</dbReference>
<organism evidence="1 2">
    <name type="scientific">Globodera pallida</name>
    <name type="common">Potato cyst nematode worm</name>
    <name type="synonym">Heterodera pallida</name>
    <dbReference type="NCBI Taxonomy" id="36090"/>
    <lineage>
        <taxon>Eukaryota</taxon>
        <taxon>Metazoa</taxon>
        <taxon>Ecdysozoa</taxon>
        <taxon>Nematoda</taxon>
        <taxon>Chromadorea</taxon>
        <taxon>Rhabditida</taxon>
        <taxon>Tylenchina</taxon>
        <taxon>Tylenchomorpha</taxon>
        <taxon>Tylenchoidea</taxon>
        <taxon>Heteroderidae</taxon>
        <taxon>Heteroderinae</taxon>
        <taxon>Globodera</taxon>
    </lineage>
</organism>
<dbReference type="Proteomes" id="UP000050741">
    <property type="component" value="Unassembled WGS sequence"/>
</dbReference>
<dbReference type="AlphaFoldDB" id="A0A183CCH3"/>
<accession>A0A183CCH3</accession>
<keyword evidence="1" id="KW-1185">Reference proteome</keyword>
<reference evidence="2" key="2">
    <citation type="submission" date="2016-06" db="UniProtKB">
        <authorList>
            <consortium name="WormBaseParasite"/>
        </authorList>
    </citation>
    <scope>IDENTIFICATION</scope>
</reference>
<evidence type="ECO:0000313" key="2">
    <source>
        <dbReference type="WBParaSite" id="GPLIN_001057400"/>
    </source>
</evidence>
<proteinExistence type="predicted"/>
<reference evidence="1" key="1">
    <citation type="submission" date="2014-05" db="EMBL/GenBank/DDBJ databases">
        <title>The genome and life-stage specific transcriptomes of Globodera pallida elucidate key aspects of plant parasitism by a cyst nematode.</title>
        <authorList>
            <person name="Cotton J.A."/>
            <person name="Lilley C.J."/>
            <person name="Jones L.M."/>
            <person name="Kikuchi T."/>
            <person name="Reid A.J."/>
            <person name="Thorpe P."/>
            <person name="Tsai I.J."/>
            <person name="Beasley H."/>
            <person name="Blok V."/>
            <person name="Cock P.J.A."/>
            <person name="Van den Akker S.E."/>
            <person name="Holroyd N."/>
            <person name="Hunt M."/>
            <person name="Mantelin S."/>
            <person name="Naghra H."/>
            <person name="Pain A."/>
            <person name="Palomares-Rius J.E."/>
            <person name="Zarowiecki M."/>
            <person name="Berriman M."/>
            <person name="Jones J.T."/>
            <person name="Urwin P.E."/>
        </authorList>
    </citation>
    <scope>NUCLEOTIDE SEQUENCE [LARGE SCALE GENOMIC DNA]</scope>
    <source>
        <strain evidence="1">Lindley</strain>
    </source>
</reference>
<protein>
    <submittedName>
        <fullName evidence="2">MULE domain-containing protein</fullName>
    </submittedName>
</protein>
<sequence length="245" mass="27743">MVYSREWSLGSMEHRAIGVDGAQIVNRSGEGLPISQEPLPDKVIGFKYIEISYVDQTVIKFLERILFNSCGTTVAIYTSGHQSRSWEIICQKIWPLVSDNICGFHLHAVVLDRLRQFSPAILRNCPNLRSIDSIKLFPEFPAEDNAEASPRQALAKWLITPRGDGLPKVLDCSSYSAEKMDGLKWSFLTASESVNFIIRFLEDGRHFVPFEEENNRTGERLAFRRFNKDLAVGALSDCARRGQMD</sequence>